<organism evidence="1 2">
    <name type="scientific">Alkaliphilus serpentinus</name>
    <dbReference type="NCBI Taxonomy" id="1482731"/>
    <lineage>
        <taxon>Bacteria</taxon>
        <taxon>Bacillati</taxon>
        <taxon>Bacillota</taxon>
        <taxon>Clostridia</taxon>
        <taxon>Peptostreptococcales</taxon>
        <taxon>Natronincolaceae</taxon>
        <taxon>Alkaliphilus</taxon>
    </lineage>
</organism>
<keyword evidence="2" id="KW-1185">Reference proteome</keyword>
<reference evidence="1 2" key="1">
    <citation type="submission" date="2019-10" db="EMBL/GenBank/DDBJ databases">
        <title>Alkaliphilus serpentinus sp. nov. and Alkaliphilus pronyensis sp. nov., two novel anaerobic alkaliphilic species isolated from the serpentinized-hosted hydrothermal field of the Prony Bay (New Caledonia).</title>
        <authorList>
            <person name="Postec A."/>
        </authorList>
    </citation>
    <scope>NUCLEOTIDE SEQUENCE [LARGE SCALE GENOMIC DNA]</scope>
    <source>
        <strain evidence="1 2">LacT</strain>
    </source>
</reference>
<sequence length="274" mass="32756">MDKDKRVIFEALNKEAQFTCEMLCAGVTEIRKANYARRGIYFQSFTSLSTGLERIGKLCIILDYSIRNSGDYPDNKYLKDNIRHDIEVIYQELIKIKKNYNFEFDYLQDLELEIYKDILNLLSRFAKGDRYSNIDILANNRSYIDPIKMWYKKVDLYFFNSLVSKKKKAKIKYNAKIINDLIGPFSLVRHTGEDEKDITSTEDASYRTGIFEAVGPYRQLYVFQIIRFFVEMLTCLQYKIIRDYNFDFPYFSEIFAIFYNDDAYVKRRKTWEMI</sequence>
<protein>
    <submittedName>
        <fullName evidence="1">Uncharacterized protein</fullName>
    </submittedName>
</protein>
<dbReference type="RefSeq" id="WP_151867271.1">
    <property type="nucleotide sequence ID" value="NZ_WBZB01000070.1"/>
</dbReference>
<evidence type="ECO:0000313" key="2">
    <source>
        <dbReference type="Proteomes" id="UP000465601"/>
    </source>
</evidence>
<name>A0A833M5T9_9FIRM</name>
<evidence type="ECO:0000313" key="1">
    <source>
        <dbReference type="EMBL" id="KAB3524917.1"/>
    </source>
</evidence>
<proteinExistence type="predicted"/>
<dbReference type="AlphaFoldDB" id="A0A833M5T9"/>
<accession>A0A833M5T9</accession>
<comment type="caution">
    <text evidence="1">The sequence shown here is derived from an EMBL/GenBank/DDBJ whole genome shotgun (WGS) entry which is preliminary data.</text>
</comment>
<dbReference type="EMBL" id="WBZB01000070">
    <property type="protein sequence ID" value="KAB3524917.1"/>
    <property type="molecule type" value="Genomic_DNA"/>
</dbReference>
<gene>
    <name evidence="1" type="ORF">F8153_15560</name>
</gene>
<dbReference type="Proteomes" id="UP000465601">
    <property type="component" value="Unassembled WGS sequence"/>
</dbReference>
<dbReference type="OrthoDB" id="3034698at2"/>